<keyword evidence="5" id="KW-1133">Transmembrane helix</keyword>
<dbReference type="RefSeq" id="XP_023178716.1">
    <property type="nucleotide sequence ID" value="XM_023322948.2"/>
</dbReference>
<dbReference type="PANTHER" id="PTHR11022:SF76">
    <property type="entry name" value="PEPTIDOGLYCAN-RECOGNITION PROTEIN LA"/>
    <property type="match status" value="1"/>
</dbReference>
<feature type="compositionally biased region" description="Polar residues" evidence="4">
    <location>
        <begin position="1"/>
        <end position="15"/>
    </location>
</feature>
<keyword evidence="3" id="KW-0391">Immunity</keyword>
<gene>
    <name evidence="8" type="primary">LOC111604758</name>
</gene>
<feature type="region of interest" description="Disordered" evidence="4">
    <location>
        <begin position="1"/>
        <end position="35"/>
    </location>
</feature>
<evidence type="ECO:0000313" key="7">
    <source>
        <dbReference type="Proteomes" id="UP000504633"/>
    </source>
</evidence>
<dbReference type="GO" id="GO:0008270">
    <property type="term" value="F:zinc ion binding"/>
    <property type="evidence" value="ECO:0007669"/>
    <property type="project" value="InterPro"/>
</dbReference>
<evidence type="ECO:0000256" key="1">
    <source>
        <dbReference type="ARBA" id="ARBA00007553"/>
    </source>
</evidence>
<dbReference type="GO" id="GO:0008745">
    <property type="term" value="F:N-acetylmuramoyl-L-alanine amidase activity"/>
    <property type="evidence" value="ECO:0007669"/>
    <property type="project" value="InterPro"/>
</dbReference>
<dbReference type="PANTHER" id="PTHR11022">
    <property type="entry name" value="PEPTIDOGLYCAN RECOGNITION PROTEIN"/>
    <property type="match status" value="1"/>
</dbReference>
<dbReference type="InterPro" id="IPR002502">
    <property type="entry name" value="Amidase_domain"/>
</dbReference>
<dbReference type="Pfam" id="PF01510">
    <property type="entry name" value="Amidase_2"/>
    <property type="match status" value="1"/>
</dbReference>
<dbReference type="CDD" id="cd06583">
    <property type="entry name" value="PGRP"/>
    <property type="match status" value="1"/>
</dbReference>
<evidence type="ECO:0000256" key="3">
    <source>
        <dbReference type="ARBA" id="ARBA00022859"/>
    </source>
</evidence>
<keyword evidence="5" id="KW-0472">Membrane</keyword>
<accession>A0A6J1MHY4</accession>
<feature type="transmembrane region" description="Helical" evidence="5">
    <location>
        <begin position="133"/>
        <end position="152"/>
    </location>
</feature>
<dbReference type="OrthoDB" id="10001926at2759"/>
<organism evidence="7 8">
    <name type="scientific">Drosophila hydei</name>
    <name type="common">Fruit fly</name>
    <dbReference type="NCBI Taxonomy" id="7224"/>
    <lineage>
        <taxon>Eukaryota</taxon>
        <taxon>Metazoa</taxon>
        <taxon>Ecdysozoa</taxon>
        <taxon>Arthropoda</taxon>
        <taxon>Hexapoda</taxon>
        <taxon>Insecta</taxon>
        <taxon>Pterygota</taxon>
        <taxon>Neoptera</taxon>
        <taxon>Endopterygota</taxon>
        <taxon>Diptera</taxon>
        <taxon>Brachycera</taxon>
        <taxon>Muscomorpha</taxon>
        <taxon>Ephydroidea</taxon>
        <taxon>Drosophilidae</taxon>
        <taxon>Drosophila</taxon>
    </lineage>
</organism>
<evidence type="ECO:0000313" key="8">
    <source>
        <dbReference type="RefSeq" id="XP_023178716.1"/>
    </source>
</evidence>
<feature type="region of interest" description="Disordered" evidence="4">
    <location>
        <begin position="97"/>
        <end position="124"/>
    </location>
</feature>
<dbReference type="OMA" id="GVQSQPC"/>
<evidence type="ECO:0000256" key="4">
    <source>
        <dbReference type="SAM" id="MobiDB-lite"/>
    </source>
</evidence>
<sequence>MYTQQGTQEQPSEQTALWREGSIGNGNGSRGINNHTFRASATSTMTMPQNVFTNPAIQPSSVINLSNSTDVVIGPMTQYQGPVSIYYMDASMQTAAGINSNSRSSNSSNSSEGTGGKRRRGSSKARRFTRNSILLSLLVVLVVAMAIVIVYLELSRTRNELAQKSIYFGNTYEDGTFPNLGNGHLVIERVQWGASERTKELKVALPQPIPYVLITHVGVQSTPCFNLYKCSIKMRTIQDSAIAEKSLPDIQSNFYVSDEGNIYVGRGWDWANTYANHTLAITFMGDYGRYVPTPKQLEGVQFLLAHAVANRKLDLDYKLVAQNQTKVTKSPGVNVYREISKWPHFYGCSVDEAPKCGSELGMTNAAWNGSQ</sequence>
<keyword evidence="2" id="KW-0399">Innate immunity</keyword>
<evidence type="ECO:0000256" key="2">
    <source>
        <dbReference type="ARBA" id="ARBA00022588"/>
    </source>
</evidence>
<dbReference type="Proteomes" id="UP000504633">
    <property type="component" value="Unplaced"/>
</dbReference>
<dbReference type="GO" id="GO:0045087">
    <property type="term" value="P:innate immune response"/>
    <property type="evidence" value="ECO:0007669"/>
    <property type="project" value="UniProtKB-KW"/>
</dbReference>
<evidence type="ECO:0000259" key="6">
    <source>
        <dbReference type="SMART" id="SM00701"/>
    </source>
</evidence>
<dbReference type="KEGG" id="dhe:111604758"/>
<reference evidence="8" key="1">
    <citation type="submission" date="2025-08" db="UniProtKB">
        <authorList>
            <consortium name="RefSeq"/>
        </authorList>
    </citation>
    <scope>IDENTIFICATION</scope>
    <source>
        <strain evidence="8">15085-1641.00</strain>
        <tissue evidence="8">Whole body</tissue>
    </source>
</reference>
<protein>
    <submittedName>
        <fullName evidence="8">Peptidoglycan-recognition protein LA isoform X1</fullName>
    </submittedName>
</protein>
<dbReference type="AlphaFoldDB" id="A0A6J1MHY4"/>
<dbReference type="InterPro" id="IPR015510">
    <property type="entry name" value="PGRP"/>
</dbReference>
<feature type="domain" description="Peptidoglycan recognition protein family" evidence="6">
    <location>
        <begin position="184"/>
        <end position="326"/>
    </location>
</feature>
<name>A0A6J1MHY4_DROHY</name>
<dbReference type="SMART" id="SM00701">
    <property type="entry name" value="PGRP"/>
    <property type="match status" value="1"/>
</dbReference>
<feature type="compositionally biased region" description="Low complexity" evidence="4">
    <location>
        <begin position="99"/>
        <end position="112"/>
    </location>
</feature>
<dbReference type="InterPro" id="IPR006619">
    <property type="entry name" value="PGRP_domain_met/bac"/>
</dbReference>
<comment type="similarity">
    <text evidence="1">Belongs to the N-acetylmuramoyl-L-alanine amidase 2 family.</text>
</comment>
<dbReference type="SUPFAM" id="SSF55846">
    <property type="entry name" value="N-acetylmuramoyl-L-alanine amidase-like"/>
    <property type="match status" value="1"/>
</dbReference>
<dbReference type="GeneID" id="111604758"/>
<dbReference type="Gene3D" id="3.40.80.10">
    <property type="entry name" value="Peptidoglycan recognition protein-like"/>
    <property type="match status" value="1"/>
</dbReference>
<keyword evidence="7" id="KW-1185">Reference proteome</keyword>
<dbReference type="GO" id="GO:0009253">
    <property type="term" value="P:peptidoglycan catabolic process"/>
    <property type="evidence" value="ECO:0007669"/>
    <property type="project" value="InterPro"/>
</dbReference>
<proteinExistence type="inferred from homology"/>
<keyword evidence="5" id="KW-0812">Transmembrane</keyword>
<evidence type="ECO:0000256" key="5">
    <source>
        <dbReference type="SAM" id="Phobius"/>
    </source>
</evidence>
<dbReference type="CTD" id="39062"/>
<dbReference type="InterPro" id="IPR036505">
    <property type="entry name" value="Amidase/PGRP_sf"/>
</dbReference>